<dbReference type="SUPFAM" id="SSF54211">
    <property type="entry name" value="Ribosomal protein S5 domain 2-like"/>
    <property type="match status" value="1"/>
</dbReference>
<dbReference type="InterPro" id="IPR014721">
    <property type="entry name" value="Ribsml_uS5_D2-typ_fold_subgr"/>
</dbReference>
<dbReference type="EC" id="3.1.26.5" evidence="6"/>
<evidence type="ECO:0000256" key="3">
    <source>
        <dbReference type="ARBA" id="ARBA00022759"/>
    </source>
</evidence>
<reference evidence="6" key="1">
    <citation type="submission" date="2019-08" db="EMBL/GenBank/DDBJ databases">
        <authorList>
            <person name="Kucharzyk K."/>
            <person name="Murdoch R.W."/>
            <person name="Higgins S."/>
            <person name="Loffler F."/>
        </authorList>
    </citation>
    <scope>NUCLEOTIDE SEQUENCE</scope>
</reference>
<protein>
    <submittedName>
        <fullName evidence="6">Ribonuclease P protein component</fullName>
        <ecNumber evidence="6">3.1.26.5</ecNumber>
    </submittedName>
</protein>
<keyword evidence="5" id="KW-0694">RNA-binding</keyword>
<dbReference type="HAMAP" id="MF_00227">
    <property type="entry name" value="RNase_P"/>
    <property type="match status" value="1"/>
</dbReference>
<sequence length="132" mass="15325">MWPIFSMRLGVNILDKTKRFKFGKMERIKSKKGFQLVYNSGRSVVDALSVIYVLTSPSEKVQIGLAVGKKLGNAVLRNHVKRMMREVFRYRKYELKAGSHIVWVARKKLIAADYNTYDRVFMRLAKRAGLLK</sequence>
<dbReference type="GO" id="GO:0004526">
    <property type="term" value="F:ribonuclease P activity"/>
    <property type="evidence" value="ECO:0007669"/>
    <property type="project" value="UniProtKB-EC"/>
</dbReference>
<keyword evidence="3" id="KW-0255">Endonuclease</keyword>
<dbReference type="InterPro" id="IPR020568">
    <property type="entry name" value="Ribosomal_Su5_D2-typ_SF"/>
</dbReference>
<organism evidence="6">
    <name type="scientific">bioreactor metagenome</name>
    <dbReference type="NCBI Taxonomy" id="1076179"/>
    <lineage>
        <taxon>unclassified sequences</taxon>
        <taxon>metagenomes</taxon>
        <taxon>ecological metagenomes</taxon>
    </lineage>
</organism>
<dbReference type="PANTHER" id="PTHR33992:SF1">
    <property type="entry name" value="RIBONUCLEASE P PROTEIN COMPONENT"/>
    <property type="match status" value="1"/>
</dbReference>
<keyword evidence="4 6" id="KW-0378">Hydrolase</keyword>
<dbReference type="GO" id="GO:0042781">
    <property type="term" value="F:3'-tRNA processing endoribonuclease activity"/>
    <property type="evidence" value="ECO:0007669"/>
    <property type="project" value="TreeGrafter"/>
</dbReference>
<dbReference type="GO" id="GO:0030677">
    <property type="term" value="C:ribonuclease P complex"/>
    <property type="evidence" value="ECO:0007669"/>
    <property type="project" value="TreeGrafter"/>
</dbReference>
<keyword evidence="1" id="KW-0819">tRNA processing</keyword>
<name>A0A644YDK2_9ZZZZ</name>
<evidence type="ECO:0000313" key="6">
    <source>
        <dbReference type="EMBL" id="MPM26626.1"/>
    </source>
</evidence>
<evidence type="ECO:0000256" key="5">
    <source>
        <dbReference type="ARBA" id="ARBA00022884"/>
    </source>
</evidence>
<dbReference type="InterPro" id="IPR000100">
    <property type="entry name" value="RNase_P"/>
</dbReference>
<dbReference type="PANTHER" id="PTHR33992">
    <property type="entry name" value="RIBONUCLEASE P PROTEIN COMPONENT"/>
    <property type="match status" value="1"/>
</dbReference>
<dbReference type="NCBIfam" id="TIGR00188">
    <property type="entry name" value="rnpA"/>
    <property type="match status" value="1"/>
</dbReference>
<dbReference type="EMBL" id="VSSQ01004785">
    <property type="protein sequence ID" value="MPM26626.1"/>
    <property type="molecule type" value="Genomic_DNA"/>
</dbReference>
<proteinExistence type="inferred from homology"/>
<comment type="caution">
    <text evidence="6">The sequence shown here is derived from an EMBL/GenBank/DDBJ whole genome shotgun (WGS) entry which is preliminary data.</text>
</comment>
<dbReference type="AlphaFoldDB" id="A0A644YDK2"/>
<evidence type="ECO:0000256" key="2">
    <source>
        <dbReference type="ARBA" id="ARBA00022722"/>
    </source>
</evidence>
<dbReference type="GO" id="GO:0000049">
    <property type="term" value="F:tRNA binding"/>
    <property type="evidence" value="ECO:0007669"/>
    <property type="project" value="InterPro"/>
</dbReference>
<evidence type="ECO:0000256" key="1">
    <source>
        <dbReference type="ARBA" id="ARBA00022694"/>
    </source>
</evidence>
<dbReference type="Gene3D" id="3.30.230.10">
    <property type="match status" value="1"/>
</dbReference>
<evidence type="ECO:0000256" key="4">
    <source>
        <dbReference type="ARBA" id="ARBA00022801"/>
    </source>
</evidence>
<gene>
    <name evidence="6" type="primary">rnpA_25</name>
    <name evidence="6" type="ORF">SDC9_73130</name>
</gene>
<dbReference type="Pfam" id="PF00825">
    <property type="entry name" value="Ribonuclease_P"/>
    <property type="match status" value="1"/>
</dbReference>
<accession>A0A644YDK2</accession>
<keyword evidence="2" id="KW-0540">Nuclease</keyword>